<accession>A0A3M7PRV7</accession>
<dbReference type="Gene3D" id="3.60.130.10">
    <property type="entry name" value="Clavaminate synthase-like"/>
    <property type="match status" value="1"/>
</dbReference>
<dbReference type="STRING" id="10195.A0A3M7PRV7"/>
<keyword evidence="5" id="KW-1185">Reference proteome</keyword>
<dbReference type="InterPro" id="IPR042098">
    <property type="entry name" value="TauD-like_sf"/>
</dbReference>
<sequence length="266" mass="31357">MQSILRSGFGCLIQKNTFEKLSGKYLKGLLMDKGFVLVKNLDYSDKKLVDMCKGFGQIVNHDQEKKVGYGYKDVFKLDGTKNKIVNGREILPLHADGGLVQTRVDHVFLYANEIENLKFQGATTVVDLKLALEEMPPHLKRVLDEETFESNVFDREYYSEASPKNWFKVPVFKDYGWTRQFYCYFNFDENFSNPGWETRILGFSRKETDNFFKELDDFFREYRYCYTHMWQKGDLLIMDNRNSIHAREPFDDVGKRIISRVQTIED</sequence>
<keyword evidence="1" id="KW-0560">Oxidoreductase</keyword>
<dbReference type="InterPro" id="IPR003819">
    <property type="entry name" value="TauD/TfdA-like"/>
</dbReference>
<evidence type="ECO:0000313" key="5">
    <source>
        <dbReference type="Proteomes" id="UP000276133"/>
    </source>
</evidence>
<dbReference type="GO" id="GO:0016491">
    <property type="term" value="F:oxidoreductase activity"/>
    <property type="evidence" value="ECO:0007669"/>
    <property type="project" value="UniProtKB-KW"/>
</dbReference>
<dbReference type="InterPro" id="IPR050411">
    <property type="entry name" value="AlphaKG_dependent_hydroxylases"/>
</dbReference>
<comment type="caution">
    <text evidence="4">The sequence shown here is derived from an EMBL/GenBank/DDBJ whole genome shotgun (WGS) entry which is preliminary data.</text>
</comment>
<name>A0A3M7PRV7_BRAPC</name>
<gene>
    <name evidence="4" type="ORF">BpHYR1_021897</name>
</gene>
<evidence type="ECO:0000313" key="4">
    <source>
        <dbReference type="EMBL" id="RNA01790.1"/>
    </source>
</evidence>
<dbReference type="Pfam" id="PF02668">
    <property type="entry name" value="TauD"/>
    <property type="match status" value="1"/>
</dbReference>
<evidence type="ECO:0000259" key="3">
    <source>
        <dbReference type="Pfam" id="PF02668"/>
    </source>
</evidence>
<feature type="domain" description="TauD/TfdA-like" evidence="3">
    <location>
        <begin position="19"/>
        <end position="261"/>
    </location>
</feature>
<keyword evidence="2" id="KW-0045">Antibiotic biosynthesis</keyword>
<evidence type="ECO:0000256" key="1">
    <source>
        <dbReference type="ARBA" id="ARBA00023002"/>
    </source>
</evidence>
<reference evidence="4 5" key="1">
    <citation type="journal article" date="2018" name="Sci. Rep.">
        <title>Genomic signatures of local adaptation to the degree of environmental predictability in rotifers.</title>
        <authorList>
            <person name="Franch-Gras L."/>
            <person name="Hahn C."/>
            <person name="Garcia-Roger E.M."/>
            <person name="Carmona M.J."/>
            <person name="Serra M."/>
            <person name="Gomez A."/>
        </authorList>
    </citation>
    <scope>NUCLEOTIDE SEQUENCE [LARGE SCALE GENOMIC DNA]</scope>
    <source>
        <strain evidence="4">HYR1</strain>
    </source>
</reference>
<dbReference type="EMBL" id="REGN01009170">
    <property type="protein sequence ID" value="RNA01790.1"/>
    <property type="molecule type" value="Genomic_DNA"/>
</dbReference>
<proteinExistence type="predicted"/>
<dbReference type="OrthoDB" id="10257314at2759"/>
<dbReference type="AlphaFoldDB" id="A0A3M7PRV7"/>
<evidence type="ECO:0000256" key="2">
    <source>
        <dbReference type="ARBA" id="ARBA00023194"/>
    </source>
</evidence>
<dbReference type="SUPFAM" id="SSF51197">
    <property type="entry name" value="Clavaminate synthase-like"/>
    <property type="match status" value="1"/>
</dbReference>
<dbReference type="PANTHER" id="PTHR10696:SF56">
    <property type="entry name" value="TAUD_TFDA-LIKE DOMAIN-CONTAINING PROTEIN"/>
    <property type="match status" value="1"/>
</dbReference>
<organism evidence="4 5">
    <name type="scientific">Brachionus plicatilis</name>
    <name type="common">Marine rotifer</name>
    <name type="synonym">Brachionus muelleri</name>
    <dbReference type="NCBI Taxonomy" id="10195"/>
    <lineage>
        <taxon>Eukaryota</taxon>
        <taxon>Metazoa</taxon>
        <taxon>Spiralia</taxon>
        <taxon>Gnathifera</taxon>
        <taxon>Rotifera</taxon>
        <taxon>Eurotatoria</taxon>
        <taxon>Monogononta</taxon>
        <taxon>Pseudotrocha</taxon>
        <taxon>Ploima</taxon>
        <taxon>Brachionidae</taxon>
        <taxon>Brachionus</taxon>
    </lineage>
</organism>
<dbReference type="PANTHER" id="PTHR10696">
    <property type="entry name" value="GAMMA-BUTYROBETAINE HYDROXYLASE-RELATED"/>
    <property type="match status" value="1"/>
</dbReference>
<protein>
    <submittedName>
        <fullName evidence="4">Spore coat</fullName>
    </submittedName>
</protein>
<dbReference type="Proteomes" id="UP000276133">
    <property type="component" value="Unassembled WGS sequence"/>
</dbReference>
<dbReference type="GO" id="GO:0017000">
    <property type="term" value="P:antibiotic biosynthetic process"/>
    <property type="evidence" value="ECO:0007669"/>
    <property type="project" value="UniProtKB-KW"/>
</dbReference>